<gene>
    <name evidence="1" type="ORF">NHN17_23900</name>
</gene>
<dbReference type="EMBL" id="JANEYT010000110">
    <property type="protein sequence ID" value="MCQ1061087.1"/>
    <property type="molecule type" value="Genomic_DNA"/>
</dbReference>
<evidence type="ECO:0000313" key="1">
    <source>
        <dbReference type="EMBL" id="MCQ1061087.1"/>
    </source>
</evidence>
<keyword evidence="2" id="KW-1185">Reference proteome</keyword>
<accession>A0ABT1N8L1</accession>
<reference evidence="1 2" key="1">
    <citation type="submission" date="2022-07" db="EMBL/GenBank/DDBJ databases">
        <title>Photobacterium pectinilyticum sp. nov., a marine bacterium isolated from surface seawater of Qingdao offshore.</title>
        <authorList>
            <person name="Wang X."/>
        </authorList>
    </citation>
    <scope>NUCLEOTIDE SEQUENCE [LARGE SCALE GENOMIC DNA]</scope>
    <source>
        <strain evidence="1 2">ZSDE20</strain>
    </source>
</reference>
<sequence length="54" mass="5977">MQDIELLLRAKARQLGVSTDDVKAALAWKIVSDDTVSEENPAELILSITKHDVE</sequence>
<proteinExistence type="predicted"/>
<evidence type="ECO:0000313" key="2">
    <source>
        <dbReference type="Proteomes" id="UP001524460"/>
    </source>
</evidence>
<comment type="caution">
    <text evidence="1">The sequence shown here is derived from an EMBL/GenBank/DDBJ whole genome shotgun (WGS) entry which is preliminary data.</text>
</comment>
<name>A0ABT1N8L1_9GAMM</name>
<dbReference type="RefSeq" id="WP_255045185.1">
    <property type="nucleotide sequence ID" value="NZ_JANEYT010000110.1"/>
</dbReference>
<organism evidence="1 2">
    <name type="scientific">Photobacterium pectinilyticum</name>
    <dbReference type="NCBI Taxonomy" id="2906793"/>
    <lineage>
        <taxon>Bacteria</taxon>
        <taxon>Pseudomonadati</taxon>
        <taxon>Pseudomonadota</taxon>
        <taxon>Gammaproteobacteria</taxon>
        <taxon>Vibrionales</taxon>
        <taxon>Vibrionaceae</taxon>
        <taxon>Photobacterium</taxon>
    </lineage>
</organism>
<dbReference type="Proteomes" id="UP001524460">
    <property type="component" value="Unassembled WGS sequence"/>
</dbReference>
<protein>
    <submittedName>
        <fullName evidence="1">Uncharacterized protein</fullName>
    </submittedName>
</protein>